<gene>
    <name evidence="19" type="primary">AC2</name>
</gene>
<evidence type="ECO:0000256" key="5">
    <source>
        <dbReference type="ARBA" id="ARBA00022463"/>
    </source>
</evidence>
<evidence type="ECO:0000256" key="16">
    <source>
        <dbReference type="ARBA" id="ARBA00023280"/>
    </source>
</evidence>
<reference evidence="19" key="1">
    <citation type="submission" date="2017-03" db="EMBL/GenBank/DDBJ databases">
        <title>Detection and characterization of Tomato leaf curl New Delhi virus association with mosaic disease of Ivy gourd in North India.</title>
        <authorList>
            <person name="Venkataravanappa V."/>
            <person name="Chauhan N.S."/>
            <person name="Krishna Reddy M."/>
        </authorList>
    </citation>
    <scope>NUCLEOTIDE SEQUENCE</scope>
    <source>
        <strain evidence="19">IVG1</strain>
    </source>
</reference>
<evidence type="ECO:0000256" key="7">
    <source>
        <dbReference type="ARBA" id="ARBA00022562"/>
    </source>
</evidence>
<accession>A0A2L2BMB4</accession>
<evidence type="ECO:0000256" key="6">
    <source>
        <dbReference type="ARBA" id="ARBA00022553"/>
    </source>
</evidence>
<comment type="domain">
    <text evidence="17">The zinc finger and the transactivation region are involved in PTGS suppression.</text>
</comment>
<dbReference type="GO" id="GO:0005198">
    <property type="term" value="F:structural molecule activity"/>
    <property type="evidence" value="ECO:0007669"/>
    <property type="project" value="InterPro"/>
</dbReference>
<evidence type="ECO:0000256" key="8">
    <source>
        <dbReference type="ARBA" id="ARBA00022581"/>
    </source>
</evidence>
<keyword evidence="11 17" id="KW-0863">Zinc-finger</keyword>
<keyword evidence="5 17" id="KW-0941">Suppressor of RNA silencing</keyword>
<name>A0A2L2BMB4_9GEMI</name>
<evidence type="ECO:0000313" key="19">
    <source>
        <dbReference type="EMBL" id="AVG22676.1"/>
    </source>
</evidence>
<keyword evidence="7 17" id="KW-1048">Host nucleus</keyword>
<keyword evidence="16" id="KW-0899">Viral immunoevasion</keyword>
<keyword evidence="6" id="KW-0597">Phosphoprotein</keyword>
<evidence type="ECO:0000256" key="14">
    <source>
        <dbReference type="ARBA" id="ARBA00023159"/>
    </source>
</evidence>
<keyword evidence="13 17" id="KW-0238">DNA-binding</keyword>
<dbReference type="InterPro" id="IPR000942">
    <property type="entry name" value="Gemini_AL2"/>
</dbReference>
<dbReference type="GO" id="GO:0042025">
    <property type="term" value="C:host cell nucleus"/>
    <property type="evidence" value="ECO:0007669"/>
    <property type="project" value="UniProtKB-SubCell"/>
</dbReference>
<evidence type="ECO:0000256" key="18">
    <source>
        <dbReference type="SAM" id="MobiDB-lite"/>
    </source>
</evidence>
<keyword evidence="14 17" id="KW-0010">Activator</keyword>
<keyword evidence="15 17" id="KW-1035">Host cytoplasm</keyword>
<evidence type="ECO:0000256" key="15">
    <source>
        <dbReference type="ARBA" id="ARBA00023200"/>
    </source>
</evidence>
<feature type="region of interest" description="Disordered" evidence="18">
    <location>
        <begin position="81"/>
        <end position="116"/>
    </location>
</feature>
<dbReference type="GO" id="GO:0030430">
    <property type="term" value="C:host cell cytoplasm"/>
    <property type="evidence" value="ECO:0007669"/>
    <property type="project" value="UniProtKB-SubCell"/>
</dbReference>
<evidence type="ECO:0000256" key="10">
    <source>
        <dbReference type="ARBA" id="ARBA00022723"/>
    </source>
</evidence>
<evidence type="ECO:0000256" key="17">
    <source>
        <dbReference type="RuleBase" id="RU363028"/>
    </source>
</evidence>
<dbReference type="GO" id="GO:0019028">
    <property type="term" value="C:viral capsid"/>
    <property type="evidence" value="ECO:0007669"/>
    <property type="project" value="InterPro"/>
</dbReference>
<comment type="function">
    <text evidence="17">Strong activator of the late viral genes promoters. Acts as a suppressor of RNA-mediated gene silencing, also known as post-transcriptional gene silencing (PTGS), a mechanism of plant viral defense that limits the accumulation of viral RNAs. Also suppresses the host basal defense by interacting with and inhibiting SNF1 kinase, a key regulator of cell metabolism implicated in innate antiviral defense. Determines pathogenicity.</text>
</comment>
<keyword evidence="9" id="KW-1090">Inhibition of host innate immune response by virus</keyword>
<feature type="region of interest" description="Disordered" evidence="18">
    <location>
        <begin position="1"/>
        <end position="26"/>
    </location>
</feature>
<evidence type="ECO:0000256" key="2">
    <source>
        <dbReference type="ARBA" id="ARBA00004192"/>
    </source>
</evidence>
<dbReference type="GO" id="GO:0003677">
    <property type="term" value="F:DNA binding"/>
    <property type="evidence" value="ECO:0007669"/>
    <property type="project" value="UniProtKB-KW"/>
</dbReference>
<keyword evidence="12 17" id="KW-0862">Zinc</keyword>
<comment type="similarity">
    <text evidence="3 17">Belongs to the geminiviridae transcriptional activator protein family.</text>
</comment>
<dbReference type="Pfam" id="PF01440">
    <property type="entry name" value="Gemini_AL2"/>
    <property type="match status" value="1"/>
</dbReference>
<proteinExistence type="inferred from homology"/>
<protein>
    <recommendedName>
        <fullName evidence="4 17">Transcriptional activator protein</fullName>
        <shortName evidence="17">TrAP</shortName>
    </recommendedName>
</protein>
<dbReference type="EMBL" id="KY780201">
    <property type="protein sequence ID" value="AVG22676.1"/>
    <property type="molecule type" value="Genomic_DNA"/>
</dbReference>
<dbReference type="GO" id="GO:0008270">
    <property type="term" value="F:zinc ion binding"/>
    <property type="evidence" value="ECO:0007669"/>
    <property type="project" value="UniProtKB-KW"/>
</dbReference>
<evidence type="ECO:0000256" key="12">
    <source>
        <dbReference type="ARBA" id="ARBA00022833"/>
    </source>
</evidence>
<evidence type="ECO:0000256" key="13">
    <source>
        <dbReference type="ARBA" id="ARBA00023125"/>
    </source>
</evidence>
<evidence type="ECO:0000256" key="1">
    <source>
        <dbReference type="ARBA" id="ARBA00004147"/>
    </source>
</evidence>
<comment type="subunit">
    <text evidence="17">Monomer. Homodimer. Homooligomer. Self-interaction correlates with nuclear localization and efficient activation of transcription.</text>
</comment>
<keyword evidence="10 17" id="KW-0479">Metal-binding</keyword>
<evidence type="ECO:0000256" key="11">
    <source>
        <dbReference type="ARBA" id="ARBA00022771"/>
    </source>
</evidence>
<dbReference type="PRINTS" id="PR00230">
    <property type="entry name" value="GEMCOATAL2"/>
</dbReference>
<dbReference type="GO" id="GO:0052170">
    <property type="term" value="P:symbiont-mediated suppression of host innate immune response"/>
    <property type="evidence" value="ECO:0007669"/>
    <property type="project" value="UniProtKB-KW"/>
</dbReference>
<evidence type="ECO:0000256" key="4">
    <source>
        <dbReference type="ARBA" id="ARBA00014388"/>
    </source>
</evidence>
<comment type="subcellular location">
    <subcellularLocation>
        <location evidence="2 17">Host cytoplasm</location>
    </subcellularLocation>
    <subcellularLocation>
        <location evidence="1 17">Host nucleus</location>
    </subcellularLocation>
</comment>
<evidence type="ECO:0000256" key="9">
    <source>
        <dbReference type="ARBA" id="ARBA00022632"/>
    </source>
</evidence>
<sequence>MQSSSHSRNHSIPVAKTSLPQKKKKSIRRRRVDLPCGCTYYISINCHDDGFTHRGVHHCGSSREWRIYLGNSKSPVFQNFGPRQQALPNTARHNQDSNTVQPQPAQSPGTSQVFSNFQDLDGLTPSDWAFLESLQNPGP</sequence>
<feature type="compositionally biased region" description="Polar residues" evidence="18">
    <location>
        <begin position="86"/>
        <end position="116"/>
    </location>
</feature>
<keyword evidence="8 17" id="KW-0945">Host-virus interaction</keyword>
<evidence type="ECO:0000256" key="3">
    <source>
        <dbReference type="ARBA" id="ARBA00007672"/>
    </source>
</evidence>
<organism evidence="19">
    <name type="scientific">Tomato leaf curl New Delhi virus</name>
    <dbReference type="NCBI Taxonomy" id="223347"/>
    <lineage>
        <taxon>Viruses</taxon>
        <taxon>Monodnaviria</taxon>
        <taxon>Shotokuvirae</taxon>
        <taxon>Cressdnaviricota</taxon>
        <taxon>Repensiviricetes</taxon>
        <taxon>Geplafuvirales</taxon>
        <taxon>Geminiviridae</taxon>
        <taxon>Begomovirus</taxon>
        <taxon>Begomovirus solanumdelhiense</taxon>
    </lineage>
</organism>